<keyword evidence="3" id="KW-1185">Reference proteome</keyword>
<evidence type="ECO:0000259" key="1">
    <source>
        <dbReference type="PROSITE" id="PS51781"/>
    </source>
</evidence>
<name>A0ABP6UP08_9FLAO</name>
<organism evidence="2 3">
    <name type="scientific">Aquimarina addita</name>
    <dbReference type="NCBI Taxonomy" id="870485"/>
    <lineage>
        <taxon>Bacteria</taxon>
        <taxon>Pseudomonadati</taxon>
        <taxon>Bacteroidota</taxon>
        <taxon>Flavobacteriia</taxon>
        <taxon>Flavobacteriales</taxon>
        <taxon>Flavobacteriaceae</taxon>
        <taxon>Aquimarina</taxon>
    </lineage>
</organism>
<dbReference type="InterPro" id="IPR003646">
    <property type="entry name" value="SH3-like_bac-type"/>
</dbReference>
<reference evidence="3" key="1">
    <citation type="journal article" date="2019" name="Int. J. Syst. Evol. Microbiol.">
        <title>The Global Catalogue of Microorganisms (GCM) 10K type strain sequencing project: providing services to taxonomists for standard genome sequencing and annotation.</title>
        <authorList>
            <consortium name="The Broad Institute Genomics Platform"/>
            <consortium name="The Broad Institute Genome Sequencing Center for Infectious Disease"/>
            <person name="Wu L."/>
            <person name="Ma J."/>
        </authorList>
    </citation>
    <scope>NUCLEOTIDE SEQUENCE [LARGE SCALE GENOMIC DNA]</scope>
    <source>
        <strain evidence="3">JCM 17106</strain>
    </source>
</reference>
<dbReference type="Pfam" id="PF08239">
    <property type="entry name" value="SH3_3"/>
    <property type="match status" value="1"/>
</dbReference>
<feature type="domain" description="SH3b" evidence="1">
    <location>
        <begin position="187"/>
        <end position="271"/>
    </location>
</feature>
<dbReference type="Proteomes" id="UP001500459">
    <property type="component" value="Unassembled WGS sequence"/>
</dbReference>
<proteinExistence type="predicted"/>
<accession>A0ABP6UP08</accession>
<gene>
    <name evidence="2" type="ORF">GCM10022393_26960</name>
</gene>
<dbReference type="Gene3D" id="2.30.30.40">
    <property type="entry name" value="SH3 Domains"/>
    <property type="match status" value="1"/>
</dbReference>
<evidence type="ECO:0000313" key="2">
    <source>
        <dbReference type="EMBL" id="GAA3511858.1"/>
    </source>
</evidence>
<sequence>MNLPRKLFLTFSCIVFFIKCDKKETKIENKLLSNDEASIIREAEIKIKKTLDVDLLSSKGISIMSNHIVTFDFDYDNSLDALVFCGFKNTQDHSFHKSKVIFLRNNGKELIPTDSLIYSDKYIIPSQSKTFYSARGDGVIIEKYIPDAYGRIGEAFNSRGIVIYLENTLYLDYISTNDIDFSYSETDYIQYVSARKGLLCRDQPGKKGKVIHKLNYGEEVNVIKRTNQELTIYDEDKNESITGDWVAIKLNTLNTYAKEGYVFNGYLVDDNPN</sequence>
<evidence type="ECO:0000313" key="3">
    <source>
        <dbReference type="Proteomes" id="UP001500459"/>
    </source>
</evidence>
<dbReference type="RefSeq" id="WP_344928247.1">
    <property type="nucleotide sequence ID" value="NZ_BAABCW010000011.1"/>
</dbReference>
<comment type="caution">
    <text evidence="2">The sequence shown here is derived from an EMBL/GenBank/DDBJ whole genome shotgun (WGS) entry which is preliminary data.</text>
</comment>
<dbReference type="PROSITE" id="PS51781">
    <property type="entry name" value="SH3B"/>
    <property type="match status" value="1"/>
</dbReference>
<protein>
    <recommendedName>
        <fullName evidence="1">SH3b domain-containing protein</fullName>
    </recommendedName>
</protein>
<dbReference type="EMBL" id="BAABCW010000011">
    <property type="protein sequence ID" value="GAA3511858.1"/>
    <property type="molecule type" value="Genomic_DNA"/>
</dbReference>